<keyword evidence="3" id="KW-1185">Reference proteome</keyword>
<evidence type="ECO:0000256" key="1">
    <source>
        <dbReference type="SAM" id="Phobius"/>
    </source>
</evidence>
<comment type="caution">
    <text evidence="2">The sequence shown here is derived from an EMBL/GenBank/DDBJ whole genome shotgun (WGS) entry which is preliminary data.</text>
</comment>
<dbReference type="Pfam" id="PF09601">
    <property type="entry name" value="DUF2459"/>
    <property type="match status" value="1"/>
</dbReference>
<keyword evidence="1" id="KW-0812">Transmembrane</keyword>
<reference evidence="2" key="1">
    <citation type="submission" date="2022-07" db="EMBL/GenBank/DDBJ databases">
        <title>Taxonomy of Novel Oxalotrophic and Methylotrophic Bacteria.</title>
        <authorList>
            <person name="Sahin N."/>
            <person name="Tani A."/>
        </authorList>
    </citation>
    <scope>NUCLEOTIDE SEQUENCE</scope>
    <source>
        <strain evidence="2">Y10</strain>
    </source>
</reference>
<gene>
    <name evidence="2" type="ORF">Y10_04500</name>
</gene>
<dbReference type="Proteomes" id="UP001143543">
    <property type="component" value="Unassembled WGS sequence"/>
</dbReference>
<organism evidence="2 3">
    <name type="scientific">Neptunitalea lumnitzerae</name>
    <dbReference type="NCBI Taxonomy" id="2965509"/>
    <lineage>
        <taxon>Bacteria</taxon>
        <taxon>Pseudomonadati</taxon>
        <taxon>Bacteroidota</taxon>
        <taxon>Flavobacteriia</taxon>
        <taxon>Flavobacteriales</taxon>
        <taxon>Flavobacteriaceae</taxon>
        <taxon>Neptunitalea</taxon>
    </lineage>
</organism>
<feature type="transmembrane region" description="Helical" evidence="1">
    <location>
        <begin position="7"/>
        <end position="31"/>
    </location>
</feature>
<name>A0ABQ5MFE1_9FLAO</name>
<keyword evidence="1" id="KW-1133">Transmembrane helix</keyword>
<evidence type="ECO:0008006" key="4">
    <source>
        <dbReference type="Google" id="ProtNLM"/>
    </source>
</evidence>
<dbReference type="InterPro" id="IPR011727">
    <property type="entry name" value="CHP02117"/>
</dbReference>
<keyword evidence="1" id="KW-0472">Membrane</keyword>
<protein>
    <recommendedName>
        <fullName evidence="4">TIGR02117 family protein</fullName>
    </recommendedName>
</protein>
<dbReference type="NCBIfam" id="TIGR02117">
    <property type="entry name" value="chp_urease_rgn"/>
    <property type="match status" value="1"/>
</dbReference>
<dbReference type="EMBL" id="BRVO01000001">
    <property type="protein sequence ID" value="GLB48082.1"/>
    <property type="molecule type" value="Genomic_DNA"/>
</dbReference>
<evidence type="ECO:0000313" key="3">
    <source>
        <dbReference type="Proteomes" id="UP001143543"/>
    </source>
</evidence>
<dbReference type="RefSeq" id="WP_281763740.1">
    <property type="nucleotide sequence ID" value="NZ_BRVO01000001.1"/>
</dbReference>
<sequence>MKYIKRLLKVIAVFLSITVGYMVVALCATYIPVHSNQLESNKVTEVYIHSNGVHLDVIIPKELLAEDVLKDLKGVTQAKYVSFGWGDANFYLHTPQWSDLTFSTAFTALFLKSESLMHVTTYANKRTHWSKVPVSEQQLQQLNTFIAGSFVTTGKNLKVLIPGASYGSNDAFYKAHGSYSLFYTCNTWANEALKQAELEACLWTPFDFGLLKFYEK</sequence>
<evidence type="ECO:0000313" key="2">
    <source>
        <dbReference type="EMBL" id="GLB48082.1"/>
    </source>
</evidence>
<proteinExistence type="predicted"/>
<accession>A0ABQ5MFE1</accession>